<evidence type="ECO:0000256" key="3">
    <source>
        <dbReference type="ARBA" id="ARBA00022676"/>
    </source>
</evidence>
<keyword evidence="6" id="KW-0735">Signal-anchor</keyword>
<keyword evidence="12" id="KW-1185">Reference proteome</keyword>
<proteinExistence type="inferred from homology"/>
<keyword evidence="3 10" id="KW-0328">Glycosyltransferase</keyword>
<dbReference type="GO" id="GO:0000139">
    <property type="term" value="C:Golgi membrane"/>
    <property type="evidence" value="ECO:0007669"/>
    <property type="project" value="UniProtKB-SubCell"/>
</dbReference>
<comment type="caution">
    <text evidence="11">The sequence shown here is derived from an EMBL/GenBank/DDBJ whole genome shotgun (WGS) entry which is preliminary data.</text>
</comment>
<dbReference type="Pfam" id="PF01762">
    <property type="entry name" value="Galactosyl_T"/>
    <property type="match status" value="1"/>
</dbReference>
<dbReference type="EC" id="2.4.1.-" evidence="10"/>
<evidence type="ECO:0000256" key="5">
    <source>
        <dbReference type="ARBA" id="ARBA00022692"/>
    </source>
</evidence>
<dbReference type="Proteomes" id="UP000749559">
    <property type="component" value="Unassembled WGS sequence"/>
</dbReference>
<dbReference type="Gene3D" id="3.90.550.50">
    <property type="match status" value="1"/>
</dbReference>
<dbReference type="EMBL" id="CAIIXF020000005">
    <property type="protein sequence ID" value="CAH1784385.1"/>
    <property type="molecule type" value="Genomic_DNA"/>
</dbReference>
<evidence type="ECO:0000256" key="1">
    <source>
        <dbReference type="ARBA" id="ARBA00004323"/>
    </source>
</evidence>
<reference evidence="11" key="1">
    <citation type="submission" date="2022-03" db="EMBL/GenBank/DDBJ databases">
        <authorList>
            <person name="Martin C."/>
        </authorList>
    </citation>
    <scope>NUCLEOTIDE SEQUENCE</scope>
</reference>
<sequence length="387" mass="44843">MAINIRSIMRQRKCLAFSLCIISCFVLMIKYKMPRSNVTQHNLNFGRSQMKNIPQLKDIRRRHFCHDVNANWPKGFPKIVEKQNYMEQKIPQPFFEFSKYNNTYLDSIGEIICPTRDEYNSADIISMIASSWSAYESRMAMRKTLGIFQNVYGYSHLLVFLIGRTETASIQSRIQREADLYGDILQIDTDDSYRGMTKKRFQGLKWVLEMCQKASLVLCLTDDVVVHMPNLIKTLQPIREVKKLAFGGINTNIGKVVTKGKNGIFSEPSLNWTAYPYIPDYLLGFAIVVSVDVATDLYKLVCKTPMTFSDDSYIGILLAMLDIPMRESGWRERDNEDRQLGKSYNKTKLKELIHTYNPIFTHLYSDNATAYMMEEIWKDLNLNKPSL</sequence>
<evidence type="ECO:0000256" key="2">
    <source>
        <dbReference type="ARBA" id="ARBA00008661"/>
    </source>
</evidence>
<dbReference type="GO" id="GO:0006493">
    <property type="term" value="P:protein O-linked glycosylation"/>
    <property type="evidence" value="ECO:0007669"/>
    <property type="project" value="TreeGrafter"/>
</dbReference>
<evidence type="ECO:0000256" key="9">
    <source>
        <dbReference type="ARBA" id="ARBA00023136"/>
    </source>
</evidence>
<evidence type="ECO:0000256" key="7">
    <source>
        <dbReference type="ARBA" id="ARBA00022989"/>
    </source>
</evidence>
<keyword evidence="4" id="KW-0808">Transferase</keyword>
<evidence type="ECO:0000313" key="12">
    <source>
        <dbReference type="Proteomes" id="UP000749559"/>
    </source>
</evidence>
<dbReference type="InterPro" id="IPR002659">
    <property type="entry name" value="Glyco_trans_31"/>
</dbReference>
<dbReference type="PANTHER" id="PTHR11214">
    <property type="entry name" value="BETA-1,3-N-ACETYLGLUCOSAMINYLTRANSFERASE"/>
    <property type="match status" value="1"/>
</dbReference>
<evidence type="ECO:0000256" key="8">
    <source>
        <dbReference type="ARBA" id="ARBA00023034"/>
    </source>
</evidence>
<evidence type="ECO:0000313" key="11">
    <source>
        <dbReference type="EMBL" id="CAH1784385.1"/>
    </source>
</evidence>
<dbReference type="PANTHER" id="PTHR11214:SF314">
    <property type="entry name" value="HEXOSYLTRANSFERASE"/>
    <property type="match status" value="1"/>
</dbReference>
<protein>
    <recommendedName>
        <fullName evidence="10">Hexosyltransferase</fullName>
        <ecNumber evidence="10">2.4.1.-</ecNumber>
    </recommendedName>
</protein>
<dbReference type="GO" id="GO:0016758">
    <property type="term" value="F:hexosyltransferase activity"/>
    <property type="evidence" value="ECO:0007669"/>
    <property type="project" value="InterPro"/>
</dbReference>
<keyword evidence="8 10" id="KW-0333">Golgi apparatus</keyword>
<comment type="subcellular location">
    <subcellularLocation>
        <location evidence="1 10">Golgi apparatus membrane</location>
        <topology evidence="1 10">Single-pass type II membrane protein</topology>
    </subcellularLocation>
</comment>
<dbReference type="AlphaFoldDB" id="A0A8J1XGD2"/>
<accession>A0A8J1XGD2</accession>
<keyword evidence="7" id="KW-1133">Transmembrane helix</keyword>
<organism evidence="11 12">
    <name type="scientific">Owenia fusiformis</name>
    <name type="common">Polychaete worm</name>
    <dbReference type="NCBI Taxonomy" id="6347"/>
    <lineage>
        <taxon>Eukaryota</taxon>
        <taxon>Metazoa</taxon>
        <taxon>Spiralia</taxon>
        <taxon>Lophotrochozoa</taxon>
        <taxon>Annelida</taxon>
        <taxon>Polychaeta</taxon>
        <taxon>Sedentaria</taxon>
        <taxon>Canalipalpata</taxon>
        <taxon>Sabellida</taxon>
        <taxon>Oweniida</taxon>
        <taxon>Oweniidae</taxon>
        <taxon>Owenia</taxon>
    </lineage>
</organism>
<gene>
    <name evidence="11" type="ORF">OFUS_LOCUS10588</name>
</gene>
<evidence type="ECO:0000256" key="6">
    <source>
        <dbReference type="ARBA" id="ARBA00022968"/>
    </source>
</evidence>
<evidence type="ECO:0000256" key="4">
    <source>
        <dbReference type="ARBA" id="ARBA00022679"/>
    </source>
</evidence>
<keyword evidence="5" id="KW-0812">Transmembrane</keyword>
<keyword evidence="9" id="KW-0472">Membrane</keyword>
<dbReference type="OrthoDB" id="2139606at2759"/>
<name>A0A8J1XGD2_OWEFU</name>
<evidence type="ECO:0000256" key="10">
    <source>
        <dbReference type="RuleBase" id="RU363063"/>
    </source>
</evidence>
<comment type="similarity">
    <text evidence="2 10">Belongs to the glycosyltransferase 31 family.</text>
</comment>